<accession>A0AAW5SJN6</accession>
<reference evidence="3 5" key="1">
    <citation type="journal article" date="2016" name="Genome Announc.">
        <title>Draft Genome Sequences of Five Rapidly Growing Mycobacterium Species, M. thermoresistibile, M. fortuitum subsp. acetamidolyticum, M. canariasense, M. brisbanense, and M. novocastrense.</title>
        <authorList>
            <person name="Katahira K."/>
            <person name="Ogura Y."/>
            <person name="Gotoh Y."/>
            <person name="Hayashi T."/>
        </authorList>
    </citation>
    <scope>NUCLEOTIDE SEQUENCE [LARGE SCALE GENOMIC DNA]</scope>
    <source>
        <strain evidence="3 5">JCM18114</strain>
    </source>
</reference>
<dbReference type="InterPro" id="IPR004378">
    <property type="entry name" value="F420H2_quin_Rdtase"/>
</dbReference>
<dbReference type="PANTHER" id="PTHR39428:SF1">
    <property type="entry name" value="F420H(2)-DEPENDENT QUINONE REDUCTASE RV1261C"/>
    <property type="match status" value="1"/>
</dbReference>
<keyword evidence="5" id="KW-1185">Reference proteome</keyword>
<sequence>MTFEHPRGTRGISRNPLLTPISKWFNKIIGSQIRRTGKAFGTMPSLILTTIGAKSGAERTSPVAYFPDRNGNWLIVASNAGAKTNPSWYHNIAANPQRVRIEVDGHTHNVTAEELHGAEREAAWKRIATESTRFAGYQDKTDRQLPIIRLTALP</sequence>
<evidence type="ECO:0000313" key="3">
    <source>
        <dbReference type="EMBL" id="GAT12922.1"/>
    </source>
</evidence>
<dbReference type="NCBIfam" id="TIGR00026">
    <property type="entry name" value="hi_GC_TIGR00026"/>
    <property type="match status" value="1"/>
</dbReference>
<evidence type="ECO:0000313" key="5">
    <source>
        <dbReference type="Proteomes" id="UP000069773"/>
    </source>
</evidence>
<name>A0AAW5SJN6_MYCNV</name>
<dbReference type="SUPFAM" id="SSF50475">
    <property type="entry name" value="FMN-binding split barrel"/>
    <property type="match status" value="1"/>
</dbReference>
<dbReference type="EMBL" id="BCTA01000105">
    <property type="protein sequence ID" value="GAT12922.1"/>
    <property type="molecule type" value="Genomic_DNA"/>
</dbReference>
<comment type="catalytic activity">
    <reaction evidence="2">
        <text>oxidized coenzyme F420-(gamma-L-Glu)(n) + a quinol + H(+) = reduced coenzyme F420-(gamma-L-Glu)(n) + a quinone</text>
        <dbReference type="Rhea" id="RHEA:39663"/>
        <dbReference type="Rhea" id="RHEA-COMP:12939"/>
        <dbReference type="Rhea" id="RHEA-COMP:14378"/>
        <dbReference type="ChEBI" id="CHEBI:15378"/>
        <dbReference type="ChEBI" id="CHEBI:24646"/>
        <dbReference type="ChEBI" id="CHEBI:132124"/>
        <dbReference type="ChEBI" id="CHEBI:133980"/>
        <dbReference type="ChEBI" id="CHEBI:139511"/>
    </reaction>
</comment>
<dbReference type="GO" id="GO:0070967">
    <property type="term" value="F:coenzyme F420 binding"/>
    <property type="evidence" value="ECO:0007669"/>
    <property type="project" value="TreeGrafter"/>
</dbReference>
<organism evidence="4 6">
    <name type="scientific">Mycolicibacterium novocastrense</name>
    <name type="common">Mycobacterium novocastrense</name>
    <dbReference type="NCBI Taxonomy" id="59813"/>
    <lineage>
        <taxon>Bacteria</taxon>
        <taxon>Bacillati</taxon>
        <taxon>Actinomycetota</taxon>
        <taxon>Actinomycetes</taxon>
        <taxon>Mycobacteriales</taxon>
        <taxon>Mycobacteriaceae</taxon>
        <taxon>Mycolicibacterium</taxon>
    </lineage>
</organism>
<evidence type="ECO:0000313" key="4">
    <source>
        <dbReference type="EMBL" id="MCV7024419.1"/>
    </source>
</evidence>
<gene>
    <name evidence="4" type="ORF">H7I77_13865</name>
    <name evidence="3" type="ORF">RMCN_6055</name>
</gene>
<dbReference type="InterPro" id="IPR012349">
    <property type="entry name" value="Split_barrel_FMN-bd"/>
</dbReference>
<dbReference type="Proteomes" id="UP000069773">
    <property type="component" value="Unassembled WGS sequence"/>
</dbReference>
<reference evidence="4" key="3">
    <citation type="journal article" date="2022" name="BMC Genomics">
        <title>Comparative genome analysis of mycobacteria focusing on tRNA and non-coding RNA.</title>
        <authorList>
            <person name="Behra P.R.K."/>
            <person name="Pettersson B.M.F."/>
            <person name="Ramesh M."/>
            <person name="Das S."/>
            <person name="Dasgupta S."/>
            <person name="Kirsebom L.A."/>
        </authorList>
    </citation>
    <scope>NUCLEOTIDE SEQUENCE</scope>
    <source>
        <strain evidence="4">DSM 44203</strain>
    </source>
</reference>
<proteinExistence type="inferred from homology"/>
<protein>
    <submittedName>
        <fullName evidence="4">Nitroreductase family deazaflavin-dependent oxidoreductase</fullName>
    </submittedName>
</protein>
<dbReference type="GO" id="GO:0005886">
    <property type="term" value="C:plasma membrane"/>
    <property type="evidence" value="ECO:0007669"/>
    <property type="project" value="TreeGrafter"/>
</dbReference>
<reference evidence="4" key="2">
    <citation type="submission" date="2020-07" db="EMBL/GenBank/DDBJ databases">
        <authorList>
            <person name="Pettersson B.M.F."/>
            <person name="Behra P.R.K."/>
            <person name="Ramesh M."/>
            <person name="Das S."/>
            <person name="Dasgupta S."/>
            <person name="Kirsebom L.A."/>
        </authorList>
    </citation>
    <scope>NUCLEOTIDE SEQUENCE</scope>
    <source>
        <strain evidence="4">DSM 44203</strain>
    </source>
</reference>
<dbReference type="AlphaFoldDB" id="A0AAW5SJN6"/>
<dbReference type="Pfam" id="PF04075">
    <property type="entry name" value="F420H2_quin_red"/>
    <property type="match status" value="1"/>
</dbReference>
<dbReference type="GO" id="GO:0016491">
    <property type="term" value="F:oxidoreductase activity"/>
    <property type="evidence" value="ECO:0007669"/>
    <property type="project" value="InterPro"/>
</dbReference>
<dbReference type="PANTHER" id="PTHR39428">
    <property type="entry name" value="F420H(2)-DEPENDENT QUINONE REDUCTASE RV1261C"/>
    <property type="match status" value="1"/>
</dbReference>
<evidence type="ECO:0000313" key="6">
    <source>
        <dbReference type="Proteomes" id="UP001207528"/>
    </source>
</evidence>
<dbReference type="Gene3D" id="2.30.110.10">
    <property type="entry name" value="Electron Transport, Fmn-binding Protein, Chain A"/>
    <property type="match status" value="1"/>
</dbReference>
<comment type="similarity">
    <text evidence="1">Belongs to the F420H(2)-dependent quinone reductase family.</text>
</comment>
<comment type="caution">
    <text evidence="4">The sequence shown here is derived from an EMBL/GenBank/DDBJ whole genome shotgun (WGS) entry which is preliminary data.</text>
</comment>
<evidence type="ECO:0000256" key="1">
    <source>
        <dbReference type="ARBA" id="ARBA00008710"/>
    </source>
</evidence>
<evidence type="ECO:0000256" key="2">
    <source>
        <dbReference type="ARBA" id="ARBA00049106"/>
    </source>
</evidence>
<dbReference type="EMBL" id="JACKTI010000038">
    <property type="protein sequence ID" value="MCV7024419.1"/>
    <property type="molecule type" value="Genomic_DNA"/>
</dbReference>
<dbReference type="Proteomes" id="UP001207528">
    <property type="component" value="Unassembled WGS sequence"/>
</dbReference>